<gene>
    <name evidence="1" type="ORF">KK1_042163</name>
</gene>
<organism evidence="1 2">
    <name type="scientific">Cajanus cajan</name>
    <name type="common">Pigeon pea</name>
    <name type="synonym">Cajanus indicus</name>
    <dbReference type="NCBI Taxonomy" id="3821"/>
    <lineage>
        <taxon>Eukaryota</taxon>
        <taxon>Viridiplantae</taxon>
        <taxon>Streptophyta</taxon>
        <taxon>Embryophyta</taxon>
        <taxon>Tracheophyta</taxon>
        <taxon>Spermatophyta</taxon>
        <taxon>Magnoliopsida</taxon>
        <taxon>eudicotyledons</taxon>
        <taxon>Gunneridae</taxon>
        <taxon>Pentapetalae</taxon>
        <taxon>rosids</taxon>
        <taxon>fabids</taxon>
        <taxon>Fabales</taxon>
        <taxon>Fabaceae</taxon>
        <taxon>Papilionoideae</taxon>
        <taxon>50 kb inversion clade</taxon>
        <taxon>NPAAA clade</taxon>
        <taxon>indigoferoid/millettioid clade</taxon>
        <taxon>Phaseoleae</taxon>
        <taxon>Cajanus</taxon>
    </lineage>
</organism>
<proteinExistence type="predicted"/>
<reference evidence="1" key="1">
    <citation type="journal article" date="2012" name="Nat. Biotechnol.">
        <title>Draft genome sequence of pigeonpea (Cajanus cajan), an orphan legume crop of resource-poor farmers.</title>
        <authorList>
            <person name="Varshney R.K."/>
            <person name="Chen W."/>
            <person name="Li Y."/>
            <person name="Bharti A.K."/>
            <person name="Saxena R.K."/>
            <person name="Schlueter J.A."/>
            <person name="Donoghue M.T."/>
            <person name="Azam S."/>
            <person name="Fan G."/>
            <person name="Whaley A.M."/>
            <person name="Farmer A.D."/>
            <person name="Sheridan J."/>
            <person name="Iwata A."/>
            <person name="Tuteja R."/>
            <person name="Penmetsa R.V."/>
            <person name="Wu W."/>
            <person name="Upadhyaya H.D."/>
            <person name="Yang S.P."/>
            <person name="Shah T."/>
            <person name="Saxena K.B."/>
            <person name="Michael T."/>
            <person name="McCombie W.R."/>
            <person name="Yang B."/>
            <person name="Zhang G."/>
            <person name="Yang H."/>
            <person name="Wang J."/>
            <person name="Spillane C."/>
            <person name="Cook D.R."/>
            <person name="May G.D."/>
            <person name="Xu X."/>
            <person name="Jackson S.A."/>
        </authorList>
    </citation>
    <scope>NUCLEOTIDE SEQUENCE [LARGE SCALE GENOMIC DNA]</scope>
</reference>
<sequence length="111" mass="13160">IKCIVRCYKLISGLKVNFHKSNFGVLGSKDIQVLRFAVVLNFKVLHFLFRYLDIPIRDNPRKSTMWRLILDKIKNKLALWKNKFISNCAPLYFISFFKMPKKVVNNIIKIQ</sequence>
<accession>A0A151R274</accession>
<protein>
    <submittedName>
        <fullName evidence="1">Uncharacterized protein</fullName>
    </submittedName>
</protein>
<dbReference type="PANTHER" id="PTHR33116:SF78">
    <property type="entry name" value="OS12G0587133 PROTEIN"/>
    <property type="match status" value="1"/>
</dbReference>
<dbReference type="Proteomes" id="UP000075243">
    <property type="component" value="Unassembled WGS sequence"/>
</dbReference>
<evidence type="ECO:0000313" key="1">
    <source>
        <dbReference type="EMBL" id="KYP36698.1"/>
    </source>
</evidence>
<dbReference type="Gramene" id="C.cajan_37852.t">
    <property type="protein sequence ID" value="C.cajan_37852.t"/>
    <property type="gene ID" value="C.cajan_37852"/>
</dbReference>
<dbReference type="AlphaFoldDB" id="A0A151R274"/>
<keyword evidence="2" id="KW-1185">Reference proteome</keyword>
<dbReference type="PANTHER" id="PTHR33116">
    <property type="entry name" value="REVERSE TRANSCRIPTASE ZINC-BINDING DOMAIN-CONTAINING PROTEIN-RELATED-RELATED"/>
    <property type="match status" value="1"/>
</dbReference>
<name>A0A151R274_CAJCA</name>
<feature type="non-terminal residue" evidence="1">
    <location>
        <position position="1"/>
    </location>
</feature>
<dbReference type="EMBL" id="KQ484179">
    <property type="protein sequence ID" value="KYP36698.1"/>
    <property type="molecule type" value="Genomic_DNA"/>
</dbReference>
<evidence type="ECO:0000313" key="2">
    <source>
        <dbReference type="Proteomes" id="UP000075243"/>
    </source>
</evidence>